<dbReference type="Proteomes" id="UP001201163">
    <property type="component" value="Unassembled WGS sequence"/>
</dbReference>
<name>A0AAD4QH06_9AGAM</name>
<keyword evidence="3" id="KW-1185">Reference proteome</keyword>
<evidence type="ECO:0000313" key="2">
    <source>
        <dbReference type="EMBL" id="KAH8998720.1"/>
    </source>
</evidence>
<protein>
    <submittedName>
        <fullName evidence="2">Uncharacterized protein</fullName>
    </submittedName>
</protein>
<organism evidence="2 3">
    <name type="scientific">Lactarius akahatsu</name>
    <dbReference type="NCBI Taxonomy" id="416441"/>
    <lineage>
        <taxon>Eukaryota</taxon>
        <taxon>Fungi</taxon>
        <taxon>Dikarya</taxon>
        <taxon>Basidiomycota</taxon>
        <taxon>Agaricomycotina</taxon>
        <taxon>Agaricomycetes</taxon>
        <taxon>Russulales</taxon>
        <taxon>Russulaceae</taxon>
        <taxon>Lactarius</taxon>
    </lineage>
</organism>
<evidence type="ECO:0000313" key="3">
    <source>
        <dbReference type="Proteomes" id="UP001201163"/>
    </source>
</evidence>
<sequence>MGMENMGMGEVDTGKRNVRMGPGEGDMRKGMGNVGMGNVEMGKGDRGKGNMGTHRLFCKTSDISLLLALFCKTSINCWQSAAATQGCKPQCDESDDPILDPICNHSNNNYDRVAAGILASS</sequence>
<comment type="caution">
    <text evidence="2">The sequence shown here is derived from an EMBL/GenBank/DDBJ whole genome shotgun (WGS) entry which is preliminary data.</text>
</comment>
<dbReference type="AlphaFoldDB" id="A0AAD4QH06"/>
<reference evidence="2" key="1">
    <citation type="submission" date="2022-01" db="EMBL/GenBank/DDBJ databases">
        <title>Comparative genomics reveals a dynamic genome evolution in the ectomycorrhizal milk-cap (Lactarius) mushrooms.</title>
        <authorList>
            <consortium name="DOE Joint Genome Institute"/>
            <person name="Lebreton A."/>
            <person name="Tang N."/>
            <person name="Kuo A."/>
            <person name="LaButti K."/>
            <person name="Drula E."/>
            <person name="Barry K."/>
            <person name="Clum A."/>
            <person name="Lipzen A."/>
            <person name="Mousain D."/>
            <person name="Ng V."/>
            <person name="Wang R."/>
            <person name="Wang X."/>
            <person name="Dai Y."/>
            <person name="Henrissat B."/>
            <person name="Grigoriev I.V."/>
            <person name="Guerin-Laguette A."/>
            <person name="Yu F."/>
            <person name="Martin F.M."/>
        </authorList>
    </citation>
    <scope>NUCLEOTIDE SEQUENCE</scope>
    <source>
        <strain evidence="2">QP</strain>
    </source>
</reference>
<accession>A0AAD4QH06</accession>
<dbReference type="EMBL" id="JAKELL010000005">
    <property type="protein sequence ID" value="KAH8998720.1"/>
    <property type="molecule type" value="Genomic_DNA"/>
</dbReference>
<evidence type="ECO:0000256" key="1">
    <source>
        <dbReference type="SAM" id="MobiDB-lite"/>
    </source>
</evidence>
<proteinExistence type="predicted"/>
<gene>
    <name evidence="2" type="ORF">EDB92DRAFT_1813499</name>
</gene>
<feature type="region of interest" description="Disordered" evidence="1">
    <location>
        <begin position="1"/>
        <end position="46"/>
    </location>
</feature>